<dbReference type="SUPFAM" id="SSF48208">
    <property type="entry name" value="Six-hairpin glycosidases"/>
    <property type="match status" value="1"/>
</dbReference>
<evidence type="ECO:0000256" key="5">
    <source>
        <dbReference type="ARBA" id="ARBA00023001"/>
    </source>
</evidence>
<reference evidence="9" key="1">
    <citation type="journal article" date="2015" name="Genome Announc.">
        <title>Draft Genome Sequence of an Anaerobic Ammonium-Oxidizing Bacterium, "Candidatus Brocadia sinica".</title>
        <authorList>
            <person name="Oshiki M."/>
            <person name="Shinyako-Hata K."/>
            <person name="Satoh H."/>
            <person name="Okabe S."/>
        </authorList>
    </citation>
    <scope>NUCLEOTIDE SEQUENCE [LARGE SCALE GENOMIC DNA]</scope>
    <source>
        <strain evidence="9">JPN1</strain>
    </source>
</reference>
<keyword evidence="7" id="KW-0119">Carbohydrate metabolism</keyword>
<evidence type="ECO:0000313" key="8">
    <source>
        <dbReference type="EMBL" id="GAN33710.1"/>
    </source>
</evidence>
<name>A0ABQ0JY72_9BACT</name>
<dbReference type="Proteomes" id="UP000032309">
    <property type="component" value="Unassembled WGS sequence"/>
</dbReference>
<comment type="caution">
    <text evidence="8">The sequence shown here is derived from an EMBL/GenBank/DDBJ whole genome shotgun (WGS) entry which is preliminary data.</text>
</comment>
<dbReference type="EMBL" id="BAFN01000001">
    <property type="protein sequence ID" value="GAN33710.1"/>
    <property type="molecule type" value="Genomic_DNA"/>
</dbReference>
<sequence>MNYKNIFFVITILCLPFIGCTAMKRPPETQLQTWWRSYKKNFILPDGRVQRPEHDFDTVSEGQAYAMLFSVFMKDKNTFDLIFDWTEKHLSRSRKHGDSLLAWYWKDGGVNDWMAASDADCDYAFALLLASNRWRENAYREKAVQVINDILKLETARGADNRIFLLPGLWGTEKDGYLVQNPSYYSPVAFRLFSEITQDRRWLDLTETGYWILHQSGIHLGSVSGCGLVPDWCVVDLHGNILTMEGKSNDYGWEAVRIPMRVGLDLLWHKSEEGYKVSEKMFHVLQKYNSDSGEIKAVYRYTGESAVEYGGLPSSAMAYFTALVLNTKADKFEVSFRNKLSEKSLILNYYGQSLAFFPLAFEDGILQKP</sequence>
<comment type="catalytic activity">
    <reaction evidence="1">
        <text>Endohydrolysis of (1-&gt;4)-beta-D-glucosidic linkages in cellulose, lichenin and cereal beta-D-glucans.</text>
        <dbReference type="EC" id="3.2.1.4"/>
    </reaction>
</comment>
<protein>
    <recommendedName>
        <fullName evidence="3">cellulase</fullName>
        <ecNumber evidence="3">3.2.1.4</ecNumber>
    </recommendedName>
</protein>
<evidence type="ECO:0000256" key="6">
    <source>
        <dbReference type="ARBA" id="ARBA00023295"/>
    </source>
</evidence>
<evidence type="ECO:0000256" key="7">
    <source>
        <dbReference type="ARBA" id="ARBA00023326"/>
    </source>
</evidence>
<dbReference type="Pfam" id="PF01270">
    <property type="entry name" value="Glyco_hydro_8"/>
    <property type="match status" value="1"/>
</dbReference>
<keyword evidence="4" id="KW-0378">Hydrolase</keyword>
<proteinExistence type="inferred from homology"/>
<keyword evidence="6" id="KW-0326">Glycosidase</keyword>
<accession>A0ABQ0JY72</accession>
<keyword evidence="9" id="KW-1185">Reference proteome</keyword>
<dbReference type="InterPro" id="IPR012341">
    <property type="entry name" value="6hp_glycosidase-like_sf"/>
</dbReference>
<dbReference type="EC" id="3.2.1.4" evidence="3"/>
<dbReference type="InterPro" id="IPR002037">
    <property type="entry name" value="Glyco_hydro_8"/>
</dbReference>
<dbReference type="RefSeq" id="WP_052563804.1">
    <property type="nucleotide sequence ID" value="NZ_BAFN01000001.1"/>
</dbReference>
<evidence type="ECO:0000256" key="3">
    <source>
        <dbReference type="ARBA" id="ARBA00012601"/>
    </source>
</evidence>
<keyword evidence="7" id="KW-0624">Polysaccharide degradation</keyword>
<dbReference type="Gene3D" id="1.50.10.10">
    <property type="match status" value="1"/>
</dbReference>
<evidence type="ECO:0000313" key="9">
    <source>
        <dbReference type="Proteomes" id="UP000032309"/>
    </source>
</evidence>
<keyword evidence="5" id="KW-0136">Cellulose degradation</keyword>
<organism evidence="8 9">
    <name type="scientific">Candidatus Brocadia sinica JPN1</name>
    <dbReference type="NCBI Taxonomy" id="1197129"/>
    <lineage>
        <taxon>Bacteria</taxon>
        <taxon>Pseudomonadati</taxon>
        <taxon>Planctomycetota</taxon>
        <taxon>Candidatus Brocadiia</taxon>
        <taxon>Candidatus Brocadiales</taxon>
        <taxon>Candidatus Brocadiaceae</taxon>
        <taxon>Candidatus Brocadia</taxon>
    </lineage>
</organism>
<evidence type="ECO:0000256" key="1">
    <source>
        <dbReference type="ARBA" id="ARBA00000966"/>
    </source>
</evidence>
<dbReference type="InterPro" id="IPR008928">
    <property type="entry name" value="6-hairpin_glycosidase_sf"/>
</dbReference>
<comment type="similarity">
    <text evidence="2">Belongs to the glycosyl hydrolase 8 (cellulase D) family.</text>
</comment>
<dbReference type="PRINTS" id="PR00735">
    <property type="entry name" value="GLHYDRLASE8"/>
</dbReference>
<gene>
    <name evidence="8" type="ORF">BROSI_A2244</name>
</gene>
<evidence type="ECO:0000256" key="2">
    <source>
        <dbReference type="ARBA" id="ARBA00009209"/>
    </source>
</evidence>
<evidence type="ECO:0000256" key="4">
    <source>
        <dbReference type="ARBA" id="ARBA00022801"/>
    </source>
</evidence>